<evidence type="ECO:0000313" key="2">
    <source>
        <dbReference type="EMBL" id="PZO48621.1"/>
    </source>
</evidence>
<reference evidence="2 3" key="2">
    <citation type="submission" date="2018-06" db="EMBL/GenBank/DDBJ databases">
        <title>Metagenomic assembly of (sub)arctic Cyanobacteria and their associated microbiome from non-axenic cultures.</title>
        <authorList>
            <person name="Baurain D."/>
        </authorList>
    </citation>
    <scope>NUCLEOTIDE SEQUENCE [LARGE SCALE GENOMIC DNA]</scope>
    <source>
        <strain evidence="2">ULC027bin1</strain>
    </source>
</reference>
<evidence type="ECO:0000259" key="1">
    <source>
        <dbReference type="Pfam" id="PF13470"/>
    </source>
</evidence>
<gene>
    <name evidence="2" type="ORF">DCF15_17760</name>
</gene>
<name>A0A2W4YNK6_9CYAN</name>
<proteinExistence type="predicted"/>
<dbReference type="NCBIfam" id="TIGR00305">
    <property type="entry name" value="putative toxin-antitoxin system toxin component, PIN family"/>
    <property type="match status" value="1"/>
</dbReference>
<dbReference type="Pfam" id="PF13470">
    <property type="entry name" value="PIN_3"/>
    <property type="match status" value="1"/>
</dbReference>
<dbReference type="EMBL" id="QBMP01000234">
    <property type="protein sequence ID" value="PZO48621.1"/>
    <property type="molecule type" value="Genomic_DNA"/>
</dbReference>
<evidence type="ECO:0000313" key="3">
    <source>
        <dbReference type="Proteomes" id="UP000249794"/>
    </source>
</evidence>
<comment type="caution">
    <text evidence="2">The sequence shown here is derived from an EMBL/GenBank/DDBJ whole genome shotgun (WGS) entry which is preliminary data.</text>
</comment>
<dbReference type="InterPro" id="IPR002716">
    <property type="entry name" value="PIN_dom"/>
</dbReference>
<accession>A0A2W4YNK6</accession>
<dbReference type="InterPro" id="IPR002850">
    <property type="entry name" value="PIN_toxin-like"/>
</dbReference>
<organism evidence="2 3">
    <name type="scientific">Phormidesmis priestleyi</name>
    <dbReference type="NCBI Taxonomy" id="268141"/>
    <lineage>
        <taxon>Bacteria</taxon>
        <taxon>Bacillati</taxon>
        <taxon>Cyanobacteriota</taxon>
        <taxon>Cyanophyceae</taxon>
        <taxon>Leptolyngbyales</taxon>
        <taxon>Leptolyngbyaceae</taxon>
        <taxon>Phormidesmis</taxon>
    </lineage>
</organism>
<dbReference type="AlphaFoldDB" id="A0A2W4YNK6"/>
<feature type="domain" description="PIN" evidence="1">
    <location>
        <begin position="4"/>
        <end position="39"/>
    </location>
</feature>
<protein>
    <submittedName>
        <fullName evidence="2">Putative toxin-antitoxin system toxin component, PIN family</fullName>
    </submittedName>
</protein>
<dbReference type="Proteomes" id="UP000249794">
    <property type="component" value="Unassembled WGS sequence"/>
</dbReference>
<sequence>MAIVEVTTVVTDCRDPKDNKFLELAMSDGATSIISGDTD</sequence>
<reference evidence="3" key="1">
    <citation type="submission" date="2018-04" db="EMBL/GenBank/DDBJ databases">
        <authorList>
            <person name="Cornet L."/>
        </authorList>
    </citation>
    <scope>NUCLEOTIDE SEQUENCE [LARGE SCALE GENOMIC DNA]</scope>
</reference>